<dbReference type="SUPFAM" id="SSF50965">
    <property type="entry name" value="Galactose oxidase, central domain"/>
    <property type="match status" value="1"/>
</dbReference>
<keyword evidence="2" id="KW-1185">Reference proteome</keyword>
<evidence type="ECO:0008006" key="3">
    <source>
        <dbReference type="Google" id="ProtNLM"/>
    </source>
</evidence>
<proteinExistence type="predicted"/>
<comment type="caution">
    <text evidence="1">The sequence shown here is derived from an EMBL/GenBank/DDBJ whole genome shotgun (WGS) entry which is preliminary data.</text>
</comment>
<sequence length="339" mass="39762">SQSQCVLRKHEILICGGWYKGACYSYHTLKNEYKFICEYPSHVQLKGNCVVKLEDNDKDKNQITLLSFGSDLSGESKHTLVMKYVSVWSNSKKLKKLNNYNKWIPFTDNHNDPIIIGRDRDRYQGARAVIGGINKNLLFITYFSNNISVFDLNTFQFIKHDTLPTKSLITYHCFVSSSGNGQEQKMMKTNKQNDQMLLFCRKTGLSIEYDEDNNTFQFRKLSIHDFIAPFYKYAYVCINDVILFFGGYDDLVYSKLVHKYSIRKNKWMKFKNTLPSPLRDCVAILSKEDNHIHILGGIDDKKTISKDEMKFITEYWIRTLKIKLGWINDFDEIILKYIR</sequence>
<dbReference type="InterPro" id="IPR011043">
    <property type="entry name" value="Gal_Oxase/kelch_b-propeller"/>
</dbReference>
<evidence type="ECO:0000313" key="1">
    <source>
        <dbReference type="EMBL" id="ETO11404.1"/>
    </source>
</evidence>
<dbReference type="Pfam" id="PF01344">
    <property type="entry name" value="Kelch_1"/>
    <property type="match status" value="1"/>
</dbReference>
<protein>
    <recommendedName>
        <fullName evidence="3">Kelch motif family protein</fullName>
    </recommendedName>
</protein>
<dbReference type="Proteomes" id="UP000023152">
    <property type="component" value="Unassembled WGS sequence"/>
</dbReference>
<organism evidence="1 2">
    <name type="scientific">Reticulomyxa filosa</name>
    <dbReference type="NCBI Taxonomy" id="46433"/>
    <lineage>
        <taxon>Eukaryota</taxon>
        <taxon>Sar</taxon>
        <taxon>Rhizaria</taxon>
        <taxon>Retaria</taxon>
        <taxon>Foraminifera</taxon>
        <taxon>Monothalamids</taxon>
        <taxon>Reticulomyxidae</taxon>
        <taxon>Reticulomyxa</taxon>
    </lineage>
</organism>
<dbReference type="AlphaFoldDB" id="X6MC35"/>
<dbReference type="InterPro" id="IPR015915">
    <property type="entry name" value="Kelch-typ_b-propeller"/>
</dbReference>
<name>X6MC35_RETFI</name>
<accession>X6MC35</accession>
<evidence type="ECO:0000313" key="2">
    <source>
        <dbReference type="Proteomes" id="UP000023152"/>
    </source>
</evidence>
<dbReference type="Gene3D" id="2.120.10.80">
    <property type="entry name" value="Kelch-type beta propeller"/>
    <property type="match status" value="1"/>
</dbReference>
<dbReference type="InterPro" id="IPR006652">
    <property type="entry name" value="Kelch_1"/>
</dbReference>
<dbReference type="EMBL" id="ASPP01022515">
    <property type="protein sequence ID" value="ETO11404.1"/>
    <property type="molecule type" value="Genomic_DNA"/>
</dbReference>
<feature type="non-terminal residue" evidence="1">
    <location>
        <position position="1"/>
    </location>
</feature>
<reference evidence="1 2" key="1">
    <citation type="journal article" date="2013" name="Curr. Biol.">
        <title>The Genome of the Foraminiferan Reticulomyxa filosa.</title>
        <authorList>
            <person name="Glockner G."/>
            <person name="Hulsmann N."/>
            <person name="Schleicher M."/>
            <person name="Noegel A.A."/>
            <person name="Eichinger L."/>
            <person name="Gallinger C."/>
            <person name="Pawlowski J."/>
            <person name="Sierra R."/>
            <person name="Euteneuer U."/>
            <person name="Pillet L."/>
            <person name="Moustafa A."/>
            <person name="Platzer M."/>
            <person name="Groth M."/>
            <person name="Szafranski K."/>
            <person name="Schliwa M."/>
        </authorList>
    </citation>
    <scope>NUCLEOTIDE SEQUENCE [LARGE SCALE GENOMIC DNA]</scope>
</reference>
<gene>
    <name evidence="1" type="ORF">RFI_25972</name>
</gene>